<keyword evidence="1" id="KW-0472">Membrane</keyword>
<evidence type="ECO:0000313" key="2">
    <source>
        <dbReference type="EMBL" id="MXO58129.1"/>
    </source>
</evidence>
<comment type="caution">
    <text evidence="2">The sequence shown here is derived from an EMBL/GenBank/DDBJ whole genome shotgun (WGS) entry which is preliminary data.</text>
</comment>
<sequence length="294" mass="33750">MLAFSWGRYGERNSQSAAAYQQEAERDQRAICPGRSGTLLAECFVEQSRAARDAYRAQQDLNAQRDMSLWAFAMFVISAITAGLTLWALWYVRGTLIATREALVDTGDATKAMLRQNEITEQSQRPWIGIDVKPRLLKLVDKAIRVELDVYCKNFGQLPATDFQLYFKLTWSDGTQPNIHHGIWDEFRPRENPTRSLVLPYDSLHMPYWSLQAIDSIKWRKPPGREYAVPLFVVSAFYKSSVTEDRWLRTDKAYYVAQLGEHWRTDATFEKGAPYDLSADDLVIEQITVSTFGD</sequence>
<name>A0A6I4SRA8_9SPHN</name>
<accession>A0A6I4SRA8</accession>
<organism evidence="2 3">
    <name type="scientific">Croceibacterium salegens</name>
    <dbReference type="NCBI Taxonomy" id="1737568"/>
    <lineage>
        <taxon>Bacteria</taxon>
        <taxon>Pseudomonadati</taxon>
        <taxon>Pseudomonadota</taxon>
        <taxon>Alphaproteobacteria</taxon>
        <taxon>Sphingomonadales</taxon>
        <taxon>Erythrobacteraceae</taxon>
        <taxon>Croceibacterium</taxon>
    </lineage>
</organism>
<feature type="transmembrane region" description="Helical" evidence="1">
    <location>
        <begin position="69"/>
        <end position="92"/>
    </location>
</feature>
<keyword evidence="1" id="KW-0812">Transmembrane</keyword>
<proteinExistence type="predicted"/>
<dbReference type="EMBL" id="WTYM01000021">
    <property type="protein sequence ID" value="MXO58129.1"/>
    <property type="molecule type" value="Genomic_DNA"/>
</dbReference>
<dbReference type="RefSeq" id="WP_159791403.1">
    <property type="nucleotide sequence ID" value="NZ_WTYM01000021.1"/>
</dbReference>
<reference evidence="2 3" key="1">
    <citation type="submission" date="2019-12" db="EMBL/GenBank/DDBJ databases">
        <title>Genomic-based taxomic classification of the family Erythrobacteraceae.</title>
        <authorList>
            <person name="Xu L."/>
        </authorList>
    </citation>
    <scope>NUCLEOTIDE SEQUENCE [LARGE SCALE GENOMIC DNA]</scope>
    <source>
        <strain evidence="2 3">MCCC 1K01500</strain>
    </source>
</reference>
<keyword evidence="3" id="KW-1185">Reference proteome</keyword>
<keyword evidence="1" id="KW-1133">Transmembrane helix</keyword>
<gene>
    <name evidence="2" type="ORF">GRI89_01025</name>
</gene>
<dbReference type="AlphaFoldDB" id="A0A6I4SRA8"/>
<evidence type="ECO:0000313" key="3">
    <source>
        <dbReference type="Proteomes" id="UP000433652"/>
    </source>
</evidence>
<dbReference type="OrthoDB" id="7597039at2"/>
<dbReference type="Proteomes" id="UP000433652">
    <property type="component" value="Unassembled WGS sequence"/>
</dbReference>
<protein>
    <submittedName>
        <fullName evidence="2">Uncharacterized protein</fullName>
    </submittedName>
</protein>
<evidence type="ECO:0000256" key="1">
    <source>
        <dbReference type="SAM" id="Phobius"/>
    </source>
</evidence>